<reference evidence="1" key="1">
    <citation type="journal article" date="2021" name="Proc. Natl. Acad. Sci. U.S.A.">
        <title>A Catalog of Tens of Thousands of Viruses from Human Metagenomes Reveals Hidden Associations with Chronic Diseases.</title>
        <authorList>
            <person name="Tisza M.J."/>
            <person name="Buck C.B."/>
        </authorList>
    </citation>
    <scope>NUCLEOTIDE SEQUENCE</scope>
    <source>
        <strain evidence="1">Ctuy39</strain>
    </source>
</reference>
<sequence length="61" mass="7182">MKKWEFNDDIPAEEALGLIRAVERYINSFDSDEYMTTVEKTMLAILGIEKQRRKNNNGKFI</sequence>
<evidence type="ECO:0000313" key="1">
    <source>
        <dbReference type="EMBL" id="DAG05076.1"/>
    </source>
</evidence>
<proteinExistence type="predicted"/>
<name>A0A8S5VED5_9CAUD</name>
<dbReference type="EMBL" id="BK016249">
    <property type="protein sequence ID" value="DAG05076.1"/>
    <property type="molecule type" value="Genomic_DNA"/>
</dbReference>
<organism evidence="1">
    <name type="scientific">Siphoviridae sp. ctuy39</name>
    <dbReference type="NCBI Taxonomy" id="2825719"/>
    <lineage>
        <taxon>Viruses</taxon>
        <taxon>Duplodnaviria</taxon>
        <taxon>Heunggongvirae</taxon>
        <taxon>Uroviricota</taxon>
        <taxon>Caudoviricetes</taxon>
    </lineage>
</organism>
<protein>
    <submittedName>
        <fullName evidence="1">Uncharacterized protein</fullName>
    </submittedName>
</protein>
<accession>A0A8S5VED5</accession>